<sequence>MINPTKKYKNLTRKKKKREKAGLVRDFDCVHAMHRTNAKSKK</sequence>
<name>A0A2P2JPV6_RHIMU</name>
<protein>
    <submittedName>
        <fullName evidence="2">Uncharacterized protein</fullName>
    </submittedName>
</protein>
<accession>A0A2P2JPV6</accession>
<evidence type="ECO:0000256" key="1">
    <source>
        <dbReference type="SAM" id="MobiDB-lite"/>
    </source>
</evidence>
<feature type="compositionally biased region" description="Basic residues" evidence="1">
    <location>
        <begin position="1"/>
        <end position="19"/>
    </location>
</feature>
<feature type="region of interest" description="Disordered" evidence="1">
    <location>
        <begin position="1"/>
        <end position="20"/>
    </location>
</feature>
<evidence type="ECO:0000313" key="2">
    <source>
        <dbReference type="EMBL" id="MBW95503.1"/>
    </source>
</evidence>
<organism evidence="2">
    <name type="scientific">Rhizophora mucronata</name>
    <name type="common">Asiatic mangrove</name>
    <dbReference type="NCBI Taxonomy" id="61149"/>
    <lineage>
        <taxon>Eukaryota</taxon>
        <taxon>Viridiplantae</taxon>
        <taxon>Streptophyta</taxon>
        <taxon>Embryophyta</taxon>
        <taxon>Tracheophyta</taxon>
        <taxon>Spermatophyta</taxon>
        <taxon>Magnoliopsida</taxon>
        <taxon>eudicotyledons</taxon>
        <taxon>Gunneridae</taxon>
        <taxon>Pentapetalae</taxon>
        <taxon>rosids</taxon>
        <taxon>fabids</taxon>
        <taxon>Malpighiales</taxon>
        <taxon>Rhizophoraceae</taxon>
        <taxon>Rhizophora</taxon>
    </lineage>
</organism>
<proteinExistence type="predicted"/>
<reference evidence="2" key="1">
    <citation type="submission" date="2018-02" db="EMBL/GenBank/DDBJ databases">
        <title>Rhizophora mucronata_Transcriptome.</title>
        <authorList>
            <person name="Meera S.P."/>
            <person name="Sreeshan A."/>
            <person name="Augustine A."/>
        </authorList>
    </citation>
    <scope>NUCLEOTIDE SEQUENCE</scope>
    <source>
        <tissue evidence="2">Leaf</tissue>
    </source>
</reference>
<dbReference type="EMBL" id="GGEC01015020">
    <property type="protein sequence ID" value="MBW95503.1"/>
    <property type="molecule type" value="Transcribed_RNA"/>
</dbReference>
<dbReference type="AlphaFoldDB" id="A0A2P2JPV6"/>